<feature type="transmembrane region" description="Helical" evidence="1">
    <location>
        <begin position="38"/>
        <end position="57"/>
    </location>
</feature>
<feature type="transmembrane region" description="Helical" evidence="1">
    <location>
        <begin position="87"/>
        <end position="105"/>
    </location>
</feature>
<accession>D5L2D9</accession>
<name>D5L2D9_9VIRU</name>
<evidence type="ECO:0000313" key="2">
    <source>
        <dbReference type="EMBL" id="ADE29198.1"/>
    </source>
</evidence>
<evidence type="ECO:0000256" key="1">
    <source>
        <dbReference type="SAM" id="Phobius"/>
    </source>
</evidence>
<proteinExistence type="predicted"/>
<reference evidence="2" key="1">
    <citation type="journal article" date="2010" name="Environ. Microbiol.">
        <title>The metavirome of a hypersaline environment.</title>
        <authorList>
            <person name="Santos F."/>
            <person name="Yarza P."/>
            <person name="Parro V."/>
            <person name="Briones C."/>
            <person name="Anton J."/>
        </authorList>
    </citation>
    <scope>NUCLEOTIDE SEQUENCE</scope>
</reference>
<sequence>MACTRTPLWKYLADPWGGSNPFEALYCPFVQDAGGGMGMGMGLFALVIFGVIGLGMSARIQHPGPILVAGMLSTAFVAASVPGQAATIMLLVFVFGIAALGLYLWQRAQAADGL</sequence>
<keyword evidence="1" id="KW-1133">Transmembrane helix</keyword>
<keyword evidence="1" id="KW-0472">Membrane</keyword>
<keyword evidence="1" id="KW-0812">Transmembrane</keyword>
<dbReference type="EMBL" id="GU735183">
    <property type="protein sequence ID" value="ADE29198.1"/>
    <property type="molecule type" value="Genomic_DNA"/>
</dbReference>
<protein>
    <submittedName>
        <fullName evidence="2">Hypothetical membrane protein</fullName>
    </submittedName>
</protein>
<feature type="transmembrane region" description="Helical" evidence="1">
    <location>
        <begin position="64"/>
        <end position="81"/>
    </location>
</feature>
<organism evidence="2">
    <name type="scientific">uncultured virus</name>
    <dbReference type="NCBI Taxonomy" id="340016"/>
    <lineage>
        <taxon>Viruses</taxon>
        <taxon>environmental samples</taxon>
    </lineage>
</organism>